<sequence>MAPKPYQRIPIQECGESLVPIPLEQFAVVDPHPYAMLGAPYGERSPYYVREGVLRALVQAQVHLQQRYPGWRIQIFDAYRPIPVQQFMVNYTYEQLLQVWQSKQLGGTNDAPREELMAQVYQFWAAPSHDMATPPPHSTGAAIDITLVDAQRQVVDMGSDIDEISERSYPNYFADKLDGQTFHHHRTVLAQAMQATGFRQHPNEWWHFSLGDQLWAWLGMTVDETPNNSKAFAYYGRAE</sequence>
<evidence type="ECO:0000313" key="11">
    <source>
        <dbReference type="EMBL" id="NEZ58327.1"/>
    </source>
</evidence>
<dbReference type="SUPFAM" id="SSF55166">
    <property type="entry name" value="Hedgehog/DD-peptidase"/>
    <property type="match status" value="1"/>
</dbReference>
<dbReference type="GO" id="GO:0160237">
    <property type="term" value="F:D-Ala-D-Ala dipeptidase activity"/>
    <property type="evidence" value="ECO:0007669"/>
    <property type="project" value="UniProtKB-EC"/>
</dbReference>
<dbReference type="GO" id="GO:0008270">
    <property type="term" value="F:zinc ion binding"/>
    <property type="evidence" value="ECO:0007669"/>
    <property type="project" value="UniProtKB-UniRule"/>
</dbReference>
<feature type="active site" description="Proton donor/acceptor" evidence="9">
    <location>
        <position position="204"/>
    </location>
</feature>
<comment type="function">
    <text evidence="9 10">Catalyzes hydrolysis of the D-alanyl-D-alanine dipeptide.</text>
</comment>
<dbReference type="Proteomes" id="UP000481033">
    <property type="component" value="Unassembled WGS sequence"/>
</dbReference>
<evidence type="ECO:0000256" key="1">
    <source>
        <dbReference type="ARBA" id="ARBA00001362"/>
    </source>
</evidence>
<dbReference type="EC" id="3.4.13.22" evidence="9 10"/>
<comment type="caution">
    <text evidence="11">The sequence shown here is derived from an EMBL/GenBank/DDBJ whole genome shotgun (WGS) entry which is preliminary data.</text>
</comment>
<dbReference type="PIRSF" id="PIRSF026671">
    <property type="entry name" value="AA_dipeptidase"/>
    <property type="match status" value="1"/>
</dbReference>
<keyword evidence="2 9" id="KW-0645">Protease</keyword>
<evidence type="ECO:0000256" key="3">
    <source>
        <dbReference type="ARBA" id="ARBA00022723"/>
    </source>
</evidence>
<gene>
    <name evidence="11" type="ORF">DXZ20_22315</name>
</gene>
<protein>
    <recommendedName>
        <fullName evidence="9 10">D-alanyl-D-alanine dipeptidase</fullName>
        <shortName evidence="9 10">D-Ala-D-Ala dipeptidase</shortName>
        <ecNumber evidence="9 10">3.4.13.22</ecNumber>
    </recommendedName>
</protein>
<comment type="catalytic activity">
    <reaction evidence="1 9 10">
        <text>D-alanyl-D-alanine + H2O = 2 D-alanine</text>
        <dbReference type="Rhea" id="RHEA:20661"/>
        <dbReference type="ChEBI" id="CHEBI:15377"/>
        <dbReference type="ChEBI" id="CHEBI:57416"/>
        <dbReference type="ChEBI" id="CHEBI:57822"/>
        <dbReference type="EC" id="3.4.13.22"/>
    </reaction>
</comment>
<evidence type="ECO:0000256" key="2">
    <source>
        <dbReference type="ARBA" id="ARBA00022670"/>
    </source>
</evidence>
<comment type="similarity">
    <text evidence="9 10">Belongs to the peptidase M15D family.</text>
</comment>
<evidence type="ECO:0000256" key="4">
    <source>
        <dbReference type="ARBA" id="ARBA00022801"/>
    </source>
</evidence>
<feature type="binding site" evidence="9">
    <location>
        <position position="207"/>
    </location>
    <ligand>
        <name>Zn(2+)</name>
        <dbReference type="ChEBI" id="CHEBI:29105"/>
        <note>catalytic</note>
    </ligand>
</feature>
<reference evidence="11 12" key="1">
    <citation type="journal article" date="2020" name="Microb. Ecol.">
        <title>Ecogenomics of the Marine Benthic Filamentous Cyanobacterium Adonisia.</title>
        <authorList>
            <person name="Walter J.M."/>
            <person name="Coutinho F.H."/>
            <person name="Leomil L."/>
            <person name="Hargreaves P.I."/>
            <person name="Campeao M.E."/>
            <person name="Vieira V.V."/>
            <person name="Silva B.S."/>
            <person name="Fistarol G.O."/>
            <person name="Salomon P.S."/>
            <person name="Sawabe T."/>
            <person name="Mino S."/>
            <person name="Hosokawa M."/>
            <person name="Miyashita H."/>
            <person name="Maruyama F."/>
            <person name="van Verk M.C."/>
            <person name="Dutilh B.E."/>
            <person name="Thompson C.C."/>
            <person name="Thompson F.L."/>
        </authorList>
    </citation>
    <scope>NUCLEOTIDE SEQUENCE [LARGE SCALE GENOMIC DNA]</scope>
    <source>
        <strain evidence="11 12">CCMR0081</strain>
    </source>
</reference>
<evidence type="ECO:0000313" key="12">
    <source>
        <dbReference type="Proteomes" id="UP000481033"/>
    </source>
</evidence>
<keyword evidence="4 9" id="KW-0378">Hydrolase</keyword>
<accession>A0A6M0RPZ6</accession>
<dbReference type="Gene3D" id="3.30.1380.10">
    <property type="match status" value="1"/>
</dbReference>
<name>A0A6M0RPZ6_9CYAN</name>
<feature type="binding site" evidence="9">
    <location>
        <position position="137"/>
    </location>
    <ligand>
        <name>Zn(2+)</name>
        <dbReference type="ChEBI" id="CHEBI:29105"/>
        <note>catalytic</note>
    </ligand>
</feature>
<dbReference type="GO" id="GO:0006508">
    <property type="term" value="P:proteolysis"/>
    <property type="evidence" value="ECO:0007669"/>
    <property type="project" value="UniProtKB-KW"/>
</dbReference>
<dbReference type="Pfam" id="PF01427">
    <property type="entry name" value="Peptidase_M15"/>
    <property type="match status" value="1"/>
</dbReference>
<dbReference type="GO" id="GO:0008237">
    <property type="term" value="F:metallopeptidase activity"/>
    <property type="evidence" value="ECO:0007669"/>
    <property type="project" value="UniProtKB-KW"/>
</dbReference>
<comment type="cofactor">
    <cofactor evidence="9">
        <name>Zn(2+)</name>
        <dbReference type="ChEBI" id="CHEBI:29105"/>
    </cofactor>
    <text evidence="9">Binds 1 zinc ion per subunit.</text>
</comment>
<evidence type="ECO:0000256" key="5">
    <source>
        <dbReference type="ARBA" id="ARBA00022833"/>
    </source>
</evidence>
<evidence type="ECO:0000256" key="6">
    <source>
        <dbReference type="ARBA" id="ARBA00022997"/>
    </source>
</evidence>
<evidence type="ECO:0000256" key="8">
    <source>
        <dbReference type="ARBA" id="ARBA00023316"/>
    </source>
</evidence>
<dbReference type="RefSeq" id="WP_163668746.1">
    <property type="nucleotide sequence ID" value="NZ_QXHD01000004.1"/>
</dbReference>
<evidence type="ECO:0000256" key="7">
    <source>
        <dbReference type="ARBA" id="ARBA00023049"/>
    </source>
</evidence>
<keyword evidence="3 9" id="KW-0479">Metal-binding</keyword>
<feature type="site" description="Transition state stabilizer" evidence="9">
    <location>
        <position position="80"/>
    </location>
</feature>
<dbReference type="EMBL" id="QXHD01000004">
    <property type="protein sequence ID" value="NEZ58327.1"/>
    <property type="molecule type" value="Genomic_DNA"/>
</dbReference>
<dbReference type="PANTHER" id="PTHR43126">
    <property type="entry name" value="D-ALANYL-D-ALANINE DIPEPTIDASE"/>
    <property type="match status" value="1"/>
</dbReference>
<organism evidence="11 12">
    <name type="scientific">Adonisia turfae CCMR0081</name>
    <dbReference type="NCBI Taxonomy" id="2292702"/>
    <lineage>
        <taxon>Bacteria</taxon>
        <taxon>Bacillati</taxon>
        <taxon>Cyanobacteriota</taxon>
        <taxon>Adonisia</taxon>
        <taxon>Adonisia turfae</taxon>
    </lineage>
</organism>
<dbReference type="GO" id="GO:0071555">
    <property type="term" value="P:cell wall organization"/>
    <property type="evidence" value="ECO:0007669"/>
    <property type="project" value="UniProtKB-KW"/>
</dbReference>
<keyword evidence="7 9" id="KW-0482">Metalloprotease</keyword>
<keyword evidence="12" id="KW-1185">Reference proteome</keyword>
<keyword evidence="8 10" id="KW-0961">Cell wall biogenesis/degradation</keyword>
<feature type="binding site" evidence="9">
    <location>
        <position position="144"/>
    </location>
    <ligand>
        <name>Zn(2+)</name>
        <dbReference type="ChEBI" id="CHEBI:29105"/>
        <note>catalytic</note>
    </ligand>
</feature>
<dbReference type="AlphaFoldDB" id="A0A6M0RPZ6"/>
<keyword evidence="5 9" id="KW-0862">Zinc</keyword>
<dbReference type="InterPro" id="IPR000755">
    <property type="entry name" value="A_A_dipeptidase"/>
</dbReference>
<dbReference type="HAMAP" id="MF_01924">
    <property type="entry name" value="A_A_dipeptidase"/>
    <property type="match status" value="1"/>
</dbReference>
<dbReference type="InterPro" id="IPR009045">
    <property type="entry name" value="Zn_M74/Hedgehog-like"/>
</dbReference>
<keyword evidence="6 9" id="KW-0224">Dipeptidase</keyword>
<dbReference type="PANTHER" id="PTHR43126:SF2">
    <property type="entry name" value="D-ALANYL-D-ALANINE DIPEPTIDASE"/>
    <property type="match status" value="1"/>
</dbReference>
<evidence type="ECO:0000256" key="9">
    <source>
        <dbReference type="HAMAP-Rule" id="MF_01924"/>
    </source>
</evidence>
<evidence type="ECO:0000256" key="10">
    <source>
        <dbReference type="PIRNR" id="PIRNR026671"/>
    </source>
</evidence>
<proteinExistence type="inferred from homology"/>